<evidence type="ECO:0000256" key="11">
    <source>
        <dbReference type="ARBA" id="ARBA00046288"/>
    </source>
</evidence>
<keyword evidence="5" id="KW-0430">Lectin</keyword>
<evidence type="ECO:0000259" key="13">
    <source>
        <dbReference type="PROSITE" id="PS51328"/>
    </source>
</evidence>
<dbReference type="GO" id="GO:0030134">
    <property type="term" value="C:COPII-coated ER to Golgi transport vesicle"/>
    <property type="evidence" value="ECO:0007669"/>
    <property type="project" value="TreeGrafter"/>
</dbReference>
<dbReference type="InterPro" id="IPR051136">
    <property type="entry name" value="Intracellular_Lectin-GPT"/>
</dbReference>
<reference evidence="14" key="1">
    <citation type="submission" date="2021-04" db="EMBL/GenBank/DDBJ databases">
        <authorList>
            <person name="Cornetti L."/>
        </authorList>
    </citation>
    <scope>NUCLEOTIDE SEQUENCE</scope>
</reference>
<evidence type="ECO:0000313" key="14">
    <source>
        <dbReference type="EMBL" id="CAG4645582.1"/>
    </source>
</evidence>
<name>A0A9N6WYJ5_9CRUS</name>
<evidence type="ECO:0000256" key="9">
    <source>
        <dbReference type="ARBA" id="ARBA00023157"/>
    </source>
</evidence>
<evidence type="ECO:0000256" key="7">
    <source>
        <dbReference type="ARBA" id="ARBA00023034"/>
    </source>
</evidence>
<dbReference type="EMBL" id="OC988927">
    <property type="protein sequence ID" value="CAG4645582.1"/>
    <property type="molecule type" value="Genomic_DNA"/>
</dbReference>
<evidence type="ECO:0000256" key="10">
    <source>
        <dbReference type="ARBA" id="ARBA00023180"/>
    </source>
</evidence>
<evidence type="ECO:0000256" key="2">
    <source>
        <dbReference type="ARBA" id="ARBA00022692"/>
    </source>
</evidence>
<keyword evidence="4" id="KW-0732">Signal</keyword>
<evidence type="ECO:0000256" key="3">
    <source>
        <dbReference type="ARBA" id="ARBA00022723"/>
    </source>
</evidence>
<feature type="domain" description="L-type lectin-like" evidence="13">
    <location>
        <begin position="56"/>
        <end position="279"/>
    </location>
</feature>
<proteinExistence type="predicted"/>
<dbReference type="InterPro" id="IPR005052">
    <property type="entry name" value="Lectin_leg"/>
</dbReference>
<keyword evidence="8 12" id="KW-0472">Membrane</keyword>
<keyword evidence="7" id="KW-0333">Golgi apparatus</keyword>
<dbReference type="GO" id="GO:0005793">
    <property type="term" value="C:endoplasmic reticulum-Golgi intermediate compartment"/>
    <property type="evidence" value="ECO:0007669"/>
    <property type="project" value="TreeGrafter"/>
</dbReference>
<evidence type="ECO:0000256" key="5">
    <source>
        <dbReference type="ARBA" id="ARBA00022734"/>
    </source>
</evidence>
<dbReference type="GO" id="GO:0000139">
    <property type="term" value="C:Golgi membrane"/>
    <property type="evidence" value="ECO:0007669"/>
    <property type="project" value="UniProtKB-SubCell"/>
</dbReference>
<dbReference type="SUPFAM" id="SSF49899">
    <property type="entry name" value="Concanavalin A-like lectins/glucanases"/>
    <property type="match status" value="1"/>
</dbReference>
<keyword evidence="3" id="KW-0479">Metal-binding</keyword>
<dbReference type="GO" id="GO:0006888">
    <property type="term" value="P:endoplasmic reticulum to Golgi vesicle-mediated transport"/>
    <property type="evidence" value="ECO:0007669"/>
    <property type="project" value="TreeGrafter"/>
</dbReference>
<organism evidence="14">
    <name type="scientific">Lynceus sp. MCZ IZ 141354</name>
    <dbReference type="NCBI Taxonomy" id="1930659"/>
    <lineage>
        <taxon>Eukaryota</taxon>
        <taxon>Metazoa</taxon>
        <taxon>Ecdysozoa</taxon>
        <taxon>Arthropoda</taxon>
        <taxon>Crustacea</taxon>
        <taxon>Branchiopoda</taxon>
        <taxon>Diplostraca</taxon>
        <taxon>Laevicaudata</taxon>
        <taxon>Lynceidae</taxon>
        <taxon>Lynceus</taxon>
    </lineage>
</organism>
<dbReference type="PROSITE" id="PS51328">
    <property type="entry name" value="L_LECTIN_LIKE"/>
    <property type="match status" value="1"/>
</dbReference>
<evidence type="ECO:0000256" key="8">
    <source>
        <dbReference type="ARBA" id="ARBA00023136"/>
    </source>
</evidence>
<dbReference type="GO" id="GO:0005789">
    <property type="term" value="C:endoplasmic reticulum membrane"/>
    <property type="evidence" value="ECO:0007669"/>
    <property type="project" value="TreeGrafter"/>
</dbReference>
<dbReference type="GO" id="GO:0046872">
    <property type="term" value="F:metal ion binding"/>
    <property type="evidence" value="ECO:0007669"/>
    <property type="project" value="UniProtKB-KW"/>
</dbReference>
<keyword evidence="2 12" id="KW-0812">Transmembrane</keyword>
<evidence type="ECO:0000256" key="1">
    <source>
        <dbReference type="ARBA" id="ARBA00004194"/>
    </source>
</evidence>
<dbReference type="GO" id="GO:0005537">
    <property type="term" value="F:D-mannose binding"/>
    <property type="evidence" value="ECO:0007669"/>
    <property type="project" value="TreeGrafter"/>
</dbReference>
<dbReference type="PANTHER" id="PTHR12223">
    <property type="entry name" value="VESICULAR MANNOSE-BINDING LECTIN"/>
    <property type="match status" value="1"/>
</dbReference>
<keyword evidence="10" id="KW-0325">Glycoprotein</keyword>
<accession>A0A9N6WYJ5</accession>
<keyword evidence="6 12" id="KW-1133">Transmembrane helix</keyword>
<evidence type="ECO:0000256" key="6">
    <source>
        <dbReference type="ARBA" id="ARBA00022989"/>
    </source>
</evidence>
<dbReference type="Pfam" id="PF03388">
    <property type="entry name" value="Lectin_leg-like"/>
    <property type="match status" value="1"/>
</dbReference>
<sequence>MIRRPPRSTRSEFYSPTIYYTVNMKLEMDWIQRSLPFVFVLVCLWRPSNAQWNTKDYMKREHSLVRPYQGSGITMPFWDFLGHVMVTSSYVRLTPDLQSRQGALWNTAPVKSKYWELQVQFRVTGKGKELFGDGLAIWYTKDRMEAGPVFGSKDYFHGLGIILDTYSNHNGQHNHEHPFISAMIDNGTLHYDHDKDGTHTQLAGCTAKFRNVDHDTYVSIRYEKDVLTVSTDIENRMAWKECFSVAGVKLPTGYYLGVSAATGDLSDNHDVIALKMYELEAEDPLENRSIIVPSALVFEPPREHVEDDKPSMPNVKLFLIMFFTVMAIIALIVVGVMVYQNRQTQNRKRFY</sequence>
<dbReference type="InterPro" id="IPR013320">
    <property type="entry name" value="ConA-like_dom_sf"/>
</dbReference>
<protein>
    <submittedName>
        <fullName evidence="14">EOG090X07L3</fullName>
    </submittedName>
</protein>
<dbReference type="FunFam" id="2.60.120.200:FF:000017">
    <property type="entry name" value="Vesicular integral-membrane protein VIP36"/>
    <property type="match status" value="1"/>
</dbReference>
<evidence type="ECO:0000256" key="12">
    <source>
        <dbReference type="SAM" id="Phobius"/>
    </source>
</evidence>
<dbReference type="AlphaFoldDB" id="A0A9N6WYJ5"/>
<comment type="subcellular location">
    <subcellularLocation>
        <location evidence="11">Endomembrane system</location>
        <topology evidence="11">Single-pass type I membrane protein</topology>
    </subcellularLocation>
    <subcellularLocation>
        <location evidence="1">Golgi apparatus membrane</location>
        <topology evidence="1">Single-pass membrane protein</topology>
    </subcellularLocation>
</comment>
<keyword evidence="9" id="KW-1015">Disulfide bond</keyword>
<dbReference type="Gene3D" id="2.60.120.200">
    <property type="match status" value="1"/>
</dbReference>
<dbReference type="PANTHER" id="PTHR12223:SF45">
    <property type="entry name" value="RE50040P"/>
    <property type="match status" value="1"/>
</dbReference>
<feature type="transmembrane region" description="Helical" evidence="12">
    <location>
        <begin position="317"/>
        <end position="339"/>
    </location>
</feature>
<gene>
    <name evidence="14" type="primary">EOG090X07L3</name>
</gene>
<evidence type="ECO:0000256" key="4">
    <source>
        <dbReference type="ARBA" id="ARBA00022729"/>
    </source>
</evidence>